<gene>
    <name evidence="3" type="ORF">ISU02_00860</name>
</gene>
<accession>A0ABR9ZMF8</accession>
<feature type="domain" description="SLH" evidence="2">
    <location>
        <begin position="640"/>
        <end position="697"/>
    </location>
</feature>
<organism evidence="3 4">
    <name type="scientific">Fusibacter ferrireducens</name>
    <dbReference type="NCBI Taxonomy" id="2785058"/>
    <lineage>
        <taxon>Bacteria</taxon>
        <taxon>Bacillati</taxon>
        <taxon>Bacillota</taxon>
        <taxon>Clostridia</taxon>
        <taxon>Eubacteriales</taxon>
        <taxon>Eubacteriales Family XII. Incertae Sedis</taxon>
        <taxon>Fusibacter</taxon>
    </lineage>
</organism>
<feature type="domain" description="SLH" evidence="2">
    <location>
        <begin position="517"/>
        <end position="580"/>
    </location>
</feature>
<dbReference type="EMBL" id="JADKNH010000001">
    <property type="protein sequence ID" value="MBF4691643.1"/>
    <property type="molecule type" value="Genomic_DNA"/>
</dbReference>
<dbReference type="InterPro" id="IPR001119">
    <property type="entry name" value="SLH_dom"/>
</dbReference>
<dbReference type="PROSITE" id="PS51272">
    <property type="entry name" value="SLH"/>
    <property type="match status" value="2"/>
</dbReference>
<keyword evidence="1" id="KW-0677">Repeat</keyword>
<dbReference type="PANTHER" id="PTHR43308:SF5">
    <property type="entry name" value="S-LAYER PROTEIN _ PEPTIDOGLYCAN ENDO-BETA-N-ACETYLGLUCOSAMINIDASE"/>
    <property type="match status" value="1"/>
</dbReference>
<evidence type="ECO:0000313" key="4">
    <source>
        <dbReference type="Proteomes" id="UP000614200"/>
    </source>
</evidence>
<evidence type="ECO:0000256" key="1">
    <source>
        <dbReference type="ARBA" id="ARBA00022737"/>
    </source>
</evidence>
<comment type="caution">
    <text evidence="3">The sequence shown here is derived from an EMBL/GenBank/DDBJ whole genome shotgun (WGS) entry which is preliminary data.</text>
</comment>
<name>A0ABR9ZMF8_9FIRM</name>
<dbReference type="InterPro" id="IPR051465">
    <property type="entry name" value="Cell_Envelope_Struct_Comp"/>
</dbReference>
<evidence type="ECO:0000259" key="2">
    <source>
        <dbReference type="PROSITE" id="PS51272"/>
    </source>
</evidence>
<evidence type="ECO:0000313" key="3">
    <source>
        <dbReference type="EMBL" id="MBF4691643.1"/>
    </source>
</evidence>
<sequence length="697" mass="77577">MKQKNILLLIVLLVGINFNIASANTDYSFYLEGKLLQVNGFTFMTLEADGTYRIISEGALDQYKEVYVFVNAEKEGELLCLAQKISSEETQIKFKAADLIHKKITIGKAVNPLDGIVTLEFRNLSDEMKIELNLNSGEEKQFAFSNNLEVQGIYLVDMRGSLGIPQGLVESFSFNGDYVLTPKVQEVIMSEEPSFEDLFEIAQSSVGSIGELFIMGPGGGCDYEIINTSGESVYQGKFGHVTNRLHYEAIDENQYKMKFSFNGGDLVLESEYMAFVKAAKKEEDDIATDNDVKNTDESKNRSESAVNTNLKESAFYEIKVAGLPLPQNQLDINALVKRSEPGILIHLDIDDQFEGIMFNRDDLSKLANSGKQLAIQTQFGSVSFSSDCLKEMVQYDGDLSMKFRYENAFSKPSEIRDFMIETYGSQVKANMNFVSSYELRVFAGEKDVIGTEFNNRPQVAFFTKTSDYASAQLNKISAFIYNESVGKLEMIESKWVDDAIKVKVKIPMPFHYFNLYEVNKTFDDISKSWAKPYIESLASKNIVSGVSDVTFNPAGKLTRAQFVTLLVRGLGIGTSDQGASFSDVHSGDWFASYVNAASKMALLEDHIGTSFSPNSEMMRKDMAEMAVKAYEKMSGKSVSEKASKVFEDVPSGSGTYISKAVNLGLVSGISETEFKPNDALTREQAAYIIYKLLEMIG</sequence>
<dbReference type="Pfam" id="PF00395">
    <property type="entry name" value="SLH"/>
    <property type="match status" value="2"/>
</dbReference>
<dbReference type="PANTHER" id="PTHR43308">
    <property type="entry name" value="OUTER MEMBRANE PROTEIN ALPHA-RELATED"/>
    <property type="match status" value="1"/>
</dbReference>
<dbReference type="Proteomes" id="UP000614200">
    <property type="component" value="Unassembled WGS sequence"/>
</dbReference>
<protein>
    <submittedName>
        <fullName evidence="3">S-layer homology domain-containing protein</fullName>
    </submittedName>
</protein>
<reference evidence="3 4" key="1">
    <citation type="submission" date="2020-11" db="EMBL/GenBank/DDBJ databases">
        <title>Fusibacter basophilias sp. nov.</title>
        <authorList>
            <person name="Qiu D."/>
        </authorList>
    </citation>
    <scope>NUCLEOTIDE SEQUENCE [LARGE SCALE GENOMIC DNA]</scope>
    <source>
        <strain evidence="3 4">Q10-2</strain>
    </source>
</reference>
<keyword evidence="4" id="KW-1185">Reference proteome</keyword>
<dbReference type="RefSeq" id="WP_194699890.1">
    <property type="nucleotide sequence ID" value="NZ_JADKNH010000001.1"/>
</dbReference>
<proteinExistence type="predicted"/>